<name>A0A177A1G8_9PEZI</name>
<organism evidence="1">
    <name type="scientific">Pseudogymnoascus destructans</name>
    <dbReference type="NCBI Taxonomy" id="655981"/>
    <lineage>
        <taxon>Eukaryota</taxon>
        <taxon>Fungi</taxon>
        <taxon>Dikarya</taxon>
        <taxon>Ascomycota</taxon>
        <taxon>Pezizomycotina</taxon>
        <taxon>Leotiomycetes</taxon>
        <taxon>Thelebolales</taxon>
        <taxon>Thelebolaceae</taxon>
        <taxon>Pseudogymnoascus</taxon>
    </lineage>
</organism>
<sequence>MDGKNLLHRLVDIILNRRAMKHDIHGECSTGDEEFWRSTIKVREALRVHSSRCDDQLQVSSAGQDVLEKSHEHISVESALVGLVHDDTRIPVQIWLIERLAQQDTVCHILDNRLLARAILETDRIPNRAAKLAFHLLAHTLCHTHRCHTTWLGAPDHPPLPIPILVKELRQLGRFTRPRLSHNDNNLVIPNNPQQILPHRKCRQILLLLPQRLTLTEITRPLTLLRHMLRKLAIPPPPLLPRRRRRTIPLILLNPHQIPQRRARHIRRLLRLLLPLLLLSPLLHHPTPLPAKHRHIALIIPNRRHRIHLLRKHRPPIQKRRAQIVNQQMHTRLLFIILEIVAEVPTLRYARRQHPIRLPGVNIPLLLRRARRNPLRGLLLHQRRLLLSVLPRGIVRAEGIVHFVAKHMSALVAGVPVAVESIRVLDVDCGFGAIEPMLLRRTGVLGLSAWC</sequence>
<reference evidence="1" key="1">
    <citation type="submission" date="2016-03" db="EMBL/GenBank/DDBJ databases">
        <title>Updated assembly of Pseudogymnoascus destructans, the fungus causing white-nose syndrome of bats.</title>
        <authorList>
            <person name="Palmer J.M."/>
            <person name="Drees K.P."/>
            <person name="Foster J.T."/>
            <person name="Lindner D.L."/>
        </authorList>
    </citation>
    <scope>NUCLEOTIDE SEQUENCE [LARGE SCALE GENOMIC DNA]</scope>
    <source>
        <strain evidence="1">20631-21</strain>
    </source>
</reference>
<proteinExistence type="predicted"/>
<dbReference type="EMBL" id="KV441406">
    <property type="protein sequence ID" value="OAF56016.1"/>
    <property type="molecule type" value="Genomic_DNA"/>
</dbReference>
<accession>A0A177A1G8</accession>
<dbReference type="GeneID" id="36291019"/>
<dbReference type="RefSeq" id="XP_024321314.1">
    <property type="nucleotide sequence ID" value="XM_024471539.1"/>
</dbReference>
<protein>
    <submittedName>
        <fullName evidence="1">Uncharacterized protein</fullName>
    </submittedName>
</protein>
<dbReference type="OrthoDB" id="10677866at2759"/>
<dbReference type="AlphaFoldDB" id="A0A177A1G8"/>
<dbReference type="Proteomes" id="UP000077154">
    <property type="component" value="Unassembled WGS sequence"/>
</dbReference>
<evidence type="ECO:0000313" key="1">
    <source>
        <dbReference type="EMBL" id="OAF56016.1"/>
    </source>
</evidence>
<gene>
    <name evidence="1" type="ORF">VC83_07976</name>
</gene>